<evidence type="ECO:0000256" key="1">
    <source>
        <dbReference type="ARBA" id="ARBA00022859"/>
    </source>
</evidence>
<dbReference type="Proteomes" id="UP000694521">
    <property type="component" value="Unplaced"/>
</dbReference>
<evidence type="ECO:0000313" key="5">
    <source>
        <dbReference type="Ensembl" id="ENSACDP00005015387.1"/>
    </source>
</evidence>
<protein>
    <recommendedName>
        <fullName evidence="4">Immunoglobulin V-set domain-containing protein</fullName>
    </recommendedName>
</protein>
<dbReference type="InterPro" id="IPR013783">
    <property type="entry name" value="Ig-like_fold"/>
</dbReference>
<dbReference type="Ensembl" id="ENSACDT00005018513.1">
    <property type="protein sequence ID" value="ENSACDP00005015387.1"/>
    <property type="gene ID" value="ENSACDG00005011262.1"/>
</dbReference>
<dbReference type="InterPro" id="IPR050199">
    <property type="entry name" value="IgHV"/>
</dbReference>
<name>A0A8B9E2F4_ANSCY</name>
<dbReference type="InterPro" id="IPR013106">
    <property type="entry name" value="Ig_V-set"/>
</dbReference>
<dbReference type="SMART" id="SM00406">
    <property type="entry name" value="IGv"/>
    <property type="match status" value="1"/>
</dbReference>
<keyword evidence="3" id="KW-1280">Immunoglobulin</keyword>
<reference evidence="5" key="1">
    <citation type="submission" date="2025-08" db="UniProtKB">
        <authorList>
            <consortium name="Ensembl"/>
        </authorList>
    </citation>
    <scope>IDENTIFICATION</scope>
</reference>
<dbReference type="AlphaFoldDB" id="A0A8B9E2F4"/>
<dbReference type="SUPFAM" id="SSF48726">
    <property type="entry name" value="Immunoglobulin"/>
    <property type="match status" value="1"/>
</dbReference>
<evidence type="ECO:0000256" key="3">
    <source>
        <dbReference type="ARBA" id="ARBA00043265"/>
    </source>
</evidence>
<evidence type="ECO:0000313" key="6">
    <source>
        <dbReference type="Proteomes" id="UP000694521"/>
    </source>
</evidence>
<dbReference type="GO" id="GO:0002250">
    <property type="term" value="P:adaptive immune response"/>
    <property type="evidence" value="ECO:0007669"/>
    <property type="project" value="UniProtKB-KW"/>
</dbReference>
<reference evidence="5" key="2">
    <citation type="submission" date="2025-09" db="UniProtKB">
        <authorList>
            <consortium name="Ensembl"/>
        </authorList>
    </citation>
    <scope>IDENTIFICATION</scope>
</reference>
<keyword evidence="2" id="KW-1064">Adaptive immunity</keyword>
<dbReference type="GO" id="GO:0019814">
    <property type="term" value="C:immunoglobulin complex"/>
    <property type="evidence" value="ECO:0007669"/>
    <property type="project" value="UniProtKB-KW"/>
</dbReference>
<evidence type="ECO:0000256" key="2">
    <source>
        <dbReference type="ARBA" id="ARBA00023130"/>
    </source>
</evidence>
<feature type="domain" description="Immunoglobulin V-set" evidence="4">
    <location>
        <begin position="1"/>
        <end position="66"/>
    </location>
</feature>
<dbReference type="Gene3D" id="2.60.40.10">
    <property type="entry name" value="Immunoglobulins"/>
    <property type="match status" value="1"/>
</dbReference>
<evidence type="ECO:0000259" key="4">
    <source>
        <dbReference type="SMART" id="SM00406"/>
    </source>
</evidence>
<dbReference type="InterPro" id="IPR036179">
    <property type="entry name" value="Ig-like_dom_sf"/>
</dbReference>
<proteinExistence type="predicted"/>
<accession>A0A8B9E2F4</accession>
<organism evidence="5 6">
    <name type="scientific">Anser cygnoides</name>
    <name type="common">Swan goose</name>
    <dbReference type="NCBI Taxonomy" id="8845"/>
    <lineage>
        <taxon>Eukaryota</taxon>
        <taxon>Metazoa</taxon>
        <taxon>Chordata</taxon>
        <taxon>Craniata</taxon>
        <taxon>Vertebrata</taxon>
        <taxon>Euteleostomi</taxon>
        <taxon>Archelosauria</taxon>
        <taxon>Archosauria</taxon>
        <taxon>Dinosauria</taxon>
        <taxon>Saurischia</taxon>
        <taxon>Theropoda</taxon>
        <taxon>Coelurosauria</taxon>
        <taxon>Aves</taxon>
        <taxon>Neognathae</taxon>
        <taxon>Galloanserae</taxon>
        <taxon>Anseriformes</taxon>
        <taxon>Anatidae</taxon>
        <taxon>Anserinae</taxon>
        <taxon>Anser</taxon>
    </lineage>
</organism>
<keyword evidence="1" id="KW-0391">Immunity</keyword>
<sequence>GYTFSSYAMEWVRQVPGKGLEAVAGIRSDGTTGYTSAVKGRFTISRNNGQSTLTLQMNSLKAEDTVVVSLPLRPFISSVTMCYYHPLQILATHSSPVPSASLTHCMS</sequence>
<keyword evidence="6" id="KW-1185">Reference proteome</keyword>
<dbReference type="GO" id="GO:0005576">
    <property type="term" value="C:extracellular region"/>
    <property type="evidence" value="ECO:0007669"/>
    <property type="project" value="UniProtKB-ARBA"/>
</dbReference>
<dbReference type="PANTHER" id="PTHR23266">
    <property type="entry name" value="IMMUNOGLOBULIN HEAVY CHAIN"/>
    <property type="match status" value="1"/>
</dbReference>